<reference evidence="9 10" key="1">
    <citation type="submission" date="2019-02" db="EMBL/GenBank/DDBJ databases">
        <title>Kribbella capetownensis sp. nov. and Kribbella speibonae sp. nov., isolated from soil.</title>
        <authorList>
            <person name="Curtis S.M."/>
            <person name="Norton I."/>
            <person name="Everest G.J."/>
            <person name="Meyers P.R."/>
        </authorList>
    </citation>
    <scope>NUCLEOTIDE SEQUENCE [LARGE SCALE GENOMIC DNA]</scope>
    <source>
        <strain evidence="9 10">DSM 27082</strain>
    </source>
</reference>
<dbReference type="CDD" id="cd06261">
    <property type="entry name" value="TM_PBP2"/>
    <property type="match status" value="1"/>
</dbReference>
<keyword evidence="6 7" id="KW-0472">Membrane</keyword>
<evidence type="ECO:0000256" key="6">
    <source>
        <dbReference type="ARBA" id="ARBA00023136"/>
    </source>
</evidence>
<evidence type="ECO:0000313" key="10">
    <source>
        <dbReference type="Proteomes" id="UP000292695"/>
    </source>
</evidence>
<evidence type="ECO:0000256" key="2">
    <source>
        <dbReference type="ARBA" id="ARBA00022448"/>
    </source>
</evidence>
<feature type="transmembrane region" description="Helical" evidence="7">
    <location>
        <begin position="73"/>
        <end position="96"/>
    </location>
</feature>
<feature type="transmembrane region" description="Helical" evidence="7">
    <location>
        <begin position="155"/>
        <end position="179"/>
    </location>
</feature>
<comment type="similarity">
    <text evidence="7">Belongs to the binding-protein-dependent transport system permease family.</text>
</comment>
<organism evidence="9 10">
    <name type="scientific">Kribbella sindirgiensis</name>
    <dbReference type="NCBI Taxonomy" id="1124744"/>
    <lineage>
        <taxon>Bacteria</taxon>
        <taxon>Bacillati</taxon>
        <taxon>Actinomycetota</taxon>
        <taxon>Actinomycetes</taxon>
        <taxon>Propionibacteriales</taxon>
        <taxon>Kribbellaceae</taxon>
        <taxon>Kribbella</taxon>
    </lineage>
</organism>
<keyword evidence="10" id="KW-1185">Reference proteome</keyword>
<dbReference type="OrthoDB" id="9804439at2"/>
<dbReference type="PANTHER" id="PTHR43005:SF1">
    <property type="entry name" value="SPERMIDINE_PUTRESCINE TRANSPORT SYSTEM PERMEASE PROTEIN"/>
    <property type="match status" value="1"/>
</dbReference>
<evidence type="ECO:0000256" key="3">
    <source>
        <dbReference type="ARBA" id="ARBA00022475"/>
    </source>
</evidence>
<dbReference type="AlphaFoldDB" id="A0A4R0ILN6"/>
<comment type="subcellular location">
    <subcellularLocation>
        <location evidence="1 7">Cell membrane</location>
        <topology evidence="1 7">Multi-pass membrane protein</topology>
    </subcellularLocation>
</comment>
<feature type="domain" description="ABC transmembrane type-1" evidence="8">
    <location>
        <begin position="71"/>
        <end position="281"/>
    </location>
</feature>
<dbReference type="PANTHER" id="PTHR43005">
    <property type="entry name" value="BLR7065 PROTEIN"/>
    <property type="match status" value="1"/>
</dbReference>
<dbReference type="GO" id="GO:0055085">
    <property type="term" value="P:transmembrane transport"/>
    <property type="evidence" value="ECO:0007669"/>
    <property type="project" value="InterPro"/>
</dbReference>
<comment type="caution">
    <text evidence="9">The sequence shown here is derived from an EMBL/GenBank/DDBJ whole genome shotgun (WGS) entry which is preliminary data.</text>
</comment>
<keyword evidence="2 7" id="KW-0813">Transport</keyword>
<evidence type="ECO:0000256" key="7">
    <source>
        <dbReference type="RuleBase" id="RU363032"/>
    </source>
</evidence>
<dbReference type="PROSITE" id="PS50928">
    <property type="entry name" value="ABC_TM1"/>
    <property type="match status" value="1"/>
</dbReference>
<feature type="transmembrane region" description="Helical" evidence="7">
    <location>
        <begin position="200"/>
        <end position="222"/>
    </location>
</feature>
<dbReference type="GO" id="GO:0005886">
    <property type="term" value="C:plasma membrane"/>
    <property type="evidence" value="ECO:0007669"/>
    <property type="project" value="UniProtKB-SubCell"/>
</dbReference>
<dbReference type="Pfam" id="PF00528">
    <property type="entry name" value="BPD_transp_1"/>
    <property type="match status" value="1"/>
</dbReference>
<keyword evidence="5 7" id="KW-1133">Transmembrane helix</keyword>
<evidence type="ECO:0000256" key="4">
    <source>
        <dbReference type="ARBA" id="ARBA00022692"/>
    </source>
</evidence>
<evidence type="ECO:0000259" key="8">
    <source>
        <dbReference type="PROSITE" id="PS50928"/>
    </source>
</evidence>
<sequence>MILRTPTRSHVPKWVLGSPLILFAAIFVAYPVYQGIQTGFYGLSLQNPETLFTGLDNFGTVLTDPGFLAAAKFTVLFAVAVTVVETVLGFGLALLVNRDFPGKKVFFTMLLVPIMVAPALLGVMFRLLLNGDIGLVPAVLRTVGLDVSLFAPNTVVQLLVLLDILQWTPFAFLIMYAGLQSFPTDVLEAAQVDGAGRLRILRSIIAPIMKPIIFAALFLRLIDALRTFDVIYVLTAGGPGTKTTTMSIYIYKTAFESGQFGLAAAASTIVMLVLLPFVPLFVRRIANPDGKAR</sequence>
<accession>A0A4R0ILN6</accession>
<dbReference type="SUPFAM" id="SSF161098">
    <property type="entry name" value="MetI-like"/>
    <property type="match status" value="1"/>
</dbReference>
<name>A0A4R0ILN6_9ACTN</name>
<dbReference type="InterPro" id="IPR000515">
    <property type="entry name" value="MetI-like"/>
</dbReference>
<gene>
    <name evidence="9" type="ORF">E0H50_18595</name>
</gene>
<proteinExistence type="inferred from homology"/>
<evidence type="ECO:0000313" key="9">
    <source>
        <dbReference type="EMBL" id="TCC32226.1"/>
    </source>
</evidence>
<dbReference type="Proteomes" id="UP000292695">
    <property type="component" value="Unassembled WGS sequence"/>
</dbReference>
<evidence type="ECO:0000256" key="1">
    <source>
        <dbReference type="ARBA" id="ARBA00004651"/>
    </source>
</evidence>
<dbReference type="InterPro" id="IPR035906">
    <property type="entry name" value="MetI-like_sf"/>
</dbReference>
<protein>
    <submittedName>
        <fullName evidence="9">Sugar ABC transporter permease</fullName>
    </submittedName>
</protein>
<keyword evidence="4 7" id="KW-0812">Transmembrane</keyword>
<keyword evidence="3" id="KW-1003">Cell membrane</keyword>
<feature type="transmembrane region" description="Helical" evidence="7">
    <location>
        <begin position="12"/>
        <end position="33"/>
    </location>
</feature>
<feature type="transmembrane region" description="Helical" evidence="7">
    <location>
        <begin position="105"/>
        <end position="129"/>
    </location>
</feature>
<dbReference type="Gene3D" id="1.10.3720.10">
    <property type="entry name" value="MetI-like"/>
    <property type="match status" value="1"/>
</dbReference>
<evidence type="ECO:0000256" key="5">
    <source>
        <dbReference type="ARBA" id="ARBA00022989"/>
    </source>
</evidence>
<feature type="transmembrane region" description="Helical" evidence="7">
    <location>
        <begin position="260"/>
        <end position="282"/>
    </location>
</feature>
<dbReference type="EMBL" id="SJKA01000006">
    <property type="protein sequence ID" value="TCC32226.1"/>
    <property type="molecule type" value="Genomic_DNA"/>
</dbReference>